<dbReference type="Gramene" id="PHT73156">
    <property type="protein sequence ID" value="PHT73156"/>
    <property type="gene ID" value="T459_23941"/>
</dbReference>
<reference evidence="3 4" key="2">
    <citation type="journal article" date="2017" name="Genome Biol.">
        <title>New reference genome sequences of hot pepper reveal the massive evolution of plant disease-resistance genes by retroduplication.</title>
        <authorList>
            <person name="Kim S."/>
            <person name="Park J."/>
            <person name="Yeom S.I."/>
            <person name="Kim Y.M."/>
            <person name="Seo E."/>
            <person name="Kim K.T."/>
            <person name="Kim M.S."/>
            <person name="Lee J.M."/>
            <person name="Cheong K."/>
            <person name="Shin H.S."/>
            <person name="Kim S.B."/>
            <person name="Han K."/>
            <person name="Lee J."/>
            <person name="Park M."/>
            <person name="Lee H.A."/>
            <person name="Lee H.Y."/>
            <person name="Lee Y."/>
            <person name="Oh S."/>
            <person name="Lee J.H."/>
            <person name="Choi E."/>
            <person name="Choi E."/>
            <person name="Lee S.E."/>
            <person name="Jeon J."/>
            <person name="Kim H."/>
            <person name="Choi G."/>
            <person name="Song H."/>
            <person name="Lee J."/>
            <person name="Lee S.C."/>
            <person name="Kwon J.K."/>
            <person name="Lee H.Y."/>
            <person name="Koo N."/>
            <person name="Hong Y."/>
            <person name="Kim R.W."/>
            <person name="Kang W.H."/>
            <person name="Huh J.H."/>
            <person name="Kang B.C."/>
            <person name="Yang T.J."/>
            <person name="Lee Y.H."/>
            <person name="Bennetzen J.L."/>
            <person name="Choi D."/>
        </authorList>
    </citation>
    <scope>NUCLEOTIDE SEQUENCE [LARGE SCALE GENOMIC DNA]</scope>
    <source>
        <strain evidence="4">cv. CM334</strain>
    </source>
</reference>
<dbReference type="Pfam" id="PF13952">
    <property type="entry name" value="DUF4216"/>
    <property type="match status" value="1"/>
</dbReference>
<dbReference type="STRING" id="4072.A0A2G2YTU0"/>
<gene>
    <name evidence="3" type="ORF">T459_23941</name>
</gene>
<evidence type="ECO:0000313" key="3">
    <source>
        <dbReference type="EMBL" id="PHT73156.1"/>
    </source>
</evidence>
<keyword evidence="4" id="KW-1185">Reference proteome</keyword>
<name>A0A2G2YTU0_CAPAN</name>
<sequence length="294" mass="34152">MKVITLSDSYFVALYGDAAVYPMFLVWFREYVHNPLNYDPNGQFLRDIAWGPDGKVRKFSKYSINGYRFHTKKFSKGKKTNNSGVWVKGDGGVDYYGVLHEILELDYHVGCPKKKLVLFQCKWYDPTPRLGTKVHPQYKIVEIKRTRKYGLNDPFVIAQNVKQVYYAPYPLCKNKSAWRVVIKTKLVGRVVVEDALDVAYHNDISSVEERVDDELAGELQHNEGLYEEFDPSELRLNVHDYGEGASRANDEEDPIDENKISEEELLDENKTSDEEESMNEYEISDKEELMNDYE</sequence>
<feature type="region of interest" description="Disordered" evidence="1">
    <location>
        <begin position="244"/>
        <end position="294"/>
    </location>
</feature>
<accession>A0A2G2YTU0</accession>
<comment type="caution">
    <text evidence="3">The sequence shown here is derived from an EMBL/GenBank/DDBJ whole genome shotgun (WGS) entry which is preliminary data.</text>
</comment>
<protein>
    <recommendedName>
        <fullName evidence="2">DUF4216 domain-containing protein</fullName>
    </recommendedName>
</protein>
<dbReference type="EMBL" id="AYRZ02000009">
    <property type="protein sequence ID" value="PHT73156.1"/>
    <property type="molecule type" value="Genomic_DNA"/>
</dbReference>
<dbReference type="PANTHER" id="PTHR48258:SF11">
    <property type="entry name" value="TDCA1-ORF2 PROTEIN"/>
    <property type="match status" value="1"/>
</dbReference>
<evidence type="ECO:0000313" key="4">
    <source>
        <dbReference type="Proteomes" id="UP000222542"/>
    </source>
</evidence>
<feature type="domain" description="DUF4216" evidence="2">
    <location>
        <begin position="104"/>
        <end position="181"/>
    </location>
</feature>
<reference evidence="3 4" key="1">
    <citation type="journal article" date="2014" name="Nat. Genet.">
        <title>Genome sequence of the hot pepper provides insights into the evolution of pungency in Capsicum species.</title>
        <authorList>
            <person name="Kim S."/>
            <person name="Park M."/>
            <person name="Yeom S.I."/>
            <person name="Kim Y.M."/>
            <person name="Lee J.M."/>
            <person name="Lee H.A."/>
            <person name="Seo E."/>
            <person name="Choi J."/>
            <person name="Cheong K."/>
            <person name="Kim K.T."/>
            <person name="Jung K."/>
            <person name="Lee G.W."/>
            <person name="Oh S.K."/>
            <person name="Bae C."/>
            <person name="Kim S.B."/>
            <person name="Lee H.Y."/>
            <person name="Kim S.Y."/>
            <person name="Kim M.S."/>
            <person name="Kang B.C."/>
            <person name="Jo Y.D."/>
            <person name="Yang H.B."/>
            <person name="Jeong H.J."/>
            <person name="Kang W.H."/>
            <person name="Kwon J.K."/>
            <person name="Shin C."/>
            <person name="Lim J.Y."/>
            <person name="Park J.H."/>
            <person name="Huh J.H."/>
            <person name="Kim J.S."/>
            <person name="Kim B.D."/>
            <person name="Cohen O."/>
            <person name="Paran I."/>
            <person name="Suh M.C."/>
            <person name="Lee S.B."/>
            <person name="Kim Y.K."/>
            <person name="Shin Y."/>
            <person name="Noh S.J."/>
            <person name="Park J."/>
            <person name="Seo Y.S."/>
            <person name="Kwon S.Y."/>
            <person name="Kim H.A."/>
            <person name="Park J.M."/>
            <person name="Kim H.J."/>
            <person name="Choi S.B."/>
            <person name="Bosland P.W."/>
            <person name="Reeves G."/>
            <person name="Jo S.H."/>
            <person name="Lee B.W."/>
            <person name="Cho H.T."/>
            <person name="Choi H.S."/>
            <person name="Lee M.S."/>
            <person name="Yu Y."/>
            <person name="Do Choi Y."/>
            <person name="Park B.S."/>
            <person name="van Deynze A."/>
            <person name="Ashrafi H."/>
            <person name="Hill T."/>
            <person name="Kim W.T."/>
            <person name="Pai H.S."/>
            <person name="Ahn H.K."/>
            <person name="Yeam I."/>
            <person name="Giovannoni J.J."/>
            <person name="Rose J.K."/>
            <person name="Sorensen I."/>
            <person name="Lee S.J."/>
            <person name="Kim R.W."/>
            <person name="Choi I.Y."/>
            <person name="Choi B.S."/>
            <person name="Lim J.S."/>
            <person name="Lee Y.H."/>
            <person name="Choi D."/>
        </authorList>
    </citation>
    <scope>NUCLEOTIDE SEQUENCE [LARGE SCALE GENOMIC DNA]</scope>
    <source>
        <strain evidence="4">cv. CM334</strain>
    </source>
</reference>
<feature type="compositionally biased region" description="Basic and acidic residues" evidence="1">
    <location>
        <begin position="256"/>
        <end position="272"/>
    </location>
</feature>
<feature type="compositionally biased region" description="Basic and acidic residues" evidence="1">
    <location>
        <begin position="283"/>
        <end position="294"/>
    </location>
</feature>
<evidence type="ECO:0000259" key="2">
    <source>
        <dbReference type="Pfam" id="PF13952"/>
    </source>
</evidence>
<organism evidence="3 4">
    <name type="scientific">Capsicum annuum</name>
    <name type="common">Capsicum pepper</name>
    <dbReference type="NCBI Taxonomy" id="4072"/>
    <lineage>
        <taxon>Eukaryota</taxon>
        <taxon>Viridiplantae</taxon>
        <taxon>Streptophyta</taxon>
        <taxon>Embryophyta</taxon>
        <taxon>Tracheophyta</taxon>
        <taxon>Spermatophyta</taxon>
        <taxon>Magnoliopsida</taxon>
        <taxon>eudicotyledons</taxon>
        <taxon>Gunneridae</taxon>
        <taxon>Pentapetalae</taxon>
        <taxon>asterids</taxon>
        <taxon>lamiids</taxon>
        <taxon>Solanales</taxon>
        <taxon>Solanaceae</taxon>
        <taxon>Solanoideae</taxon>
        <taxon>Capsiceae</taxon>
        <taxon>Capsicum</taxon>
    </lineage>
</organism>
<dbReference type="AlphaFoldDB" id="A0A2G2YTU0"/>
<proteinExistence type="predicted"/>
<dbReference type="InterPro" id="IPR025312">
    <property type="entry name" value="DUF4216"/>
</dbReference>
<dbReference type="PANTHER" id="PTHR48258">
    <property type="entry name" value="DUF4218 DOMAIN-CONTAINING PROTEIN-RELATED"/>
    <property type="match status" value="1"/>
</dbReference>
<dbReference type="Proteomes" id="UP000222542">
    <property type="component" value="Unassembled WGS sequence"/>
</dbReference>
<dbReference type="OMA" id="HENGDAY"/>
<evidence type="ECO:0000256" key="1">
    <source>
        <dbReference type="SAM" id="MobiDB-lite"/>
    </source>
</evidence>